<keyword evidence="1" id="KW-0175">Coiled coil</keyword>
<evidence type="ECO:0000313" key="4">
    <source>
        <dbReference type="Proteomes" id="UP000800235"/>
    </source>
</evidence>
<sequence length="337" mass="39262">MADALANEVDCNSEKRQKQSVSEDTDTMQAMQAISKHDSSTPLLRLPREIRDQIYRLLLGDREACFQSIWADSDCKLRDISVVFANPITLNILSTCMQIYSEARLLPFTSNNFQGWFDEEDNLCDLEEKLLPYQRQAVRSMDLCTASDNFIQAQHLSLVTSFSGLRHLRLFMLLTFSDENSLVSTEEQQAVLAVALKDAHCVFSYFRRFSLPSLSVEVHSLDISLGTATERQTLRATIKDEVLKPWDKEEFKKRHLDRREKYKTELEEAVAKQKDLERIDTSEFEDFERGQWEEEQGERENDVYCAERHFRELDELMEGSWKMHQKKMISDGTETEQ</sequence>
<evidence type="ECO:0000256" key="1">
    <source>
        <dbReference type="SAM" id="Coils"/>
    </source>
</evidence>
<name>A0A9P4NGE4_9PEZI</name>
<dbReference type="AlphaFoldDB" id="A0A9P4NGE4"/>
<gene>
    <name evidence="3" type="ORF">EJ08DRAFT_31435</name>
</gene>
<evidence type="ECO:0000313" key="3">
    <source>
        <dbReference type="EMBL" id="KAF2420138.1"/>
    </source>
</evidence>
<dbReference type="EMBL" id="MU007113">
    <property type="protein sequence ID" value="KAF2420138.1"/>
    <property type="molecule type" value="Genomic_DNA"/>
</dbReference>
<dbReference type="PANTHER" id="PTHR38790">
    <property type="entry name" value="2EXR DOMAIN-CONTAINING PROTEIN-RELATED"/>
    <property type="match status" value="1"/>
</dbReference>
<dbReference type="Proteomes" id="UP000800235">
    <property type="component" value="Unassembled WGS sequence"/>
</dbReference>
<dbReference type="OrthoDB" id="5413827at2759"/>
<accession>A0A9P4NGE4</accession>
<feature type="coiled-coil region" evidence="1">
    <location>
        <begin position="252"/>
        <end position="279"/>
    </location>
</feature>
<comment type="caution">
    <text evidence="3">The sequence shown here is derived from an EMBL/GenBank/DDBJ whole genome shotgun (WGS) entry which is preliminary data.</text>
</comment>
<organism evidence="3 4">
    <name type="scientific">Tothia fuscella</name>
    <dbReference type="NCBI Taxonomy" id="1048955"/>
    <lineage>
        <taxon>Eukaryota</taxon>
        <taxon>Fungi</taxon>
        <taxon>Dikarya</taxon>
        <taxon>Ascomycota</taxon>
        <taxon>Pezizomycotina</taxon>
        <taxon>Dothideomycetes</taxon>
        <taxon>Pleosporomycetidae</taxon>
        <taxon>Venturiales</taxon>
        <taxon>Cylindrosympodiaceae</taxon>
        <taxon>Tothia</taxon>
    </lineage>
</organism>
<protein>
    <submittedName>
        <fullName evidence="3">Uncharacterized protein</fullName>
    </submittedName>
</protein>
<feature type="region of interest" description="Disordered" evidence="2">
    <location>
        <begin position="1"/>
        <end position="27"/>
    </location>
</feature>
<reference evidence="3" key="1">
    <citation type="journal article" date="2020" name="Stud. Mycol.">
        <title>101 Dothideomycetes genomes: a test case for predicting lifestyles and emergence of pathogens.</title>
        <authorList>
            <person name="Haridas S."/>
            <person name="Albert R."/>
            <person name="Binder M."/>
            <person name="Bloem J."/>
            <person name="Labutti K."/>
            <person name="Salamov A."/>
            <person name="Andreopoulos B."/>
            <person name="Baker S."/>
            <person name="Barry K."/>
            <person name="Bills G."/>
            <person name="Bluhm B."/>
            <person name="Cannon C."/>
            <person name="Castanera R."/>
            <person name="Culley D."/>
            <person name="Daum C."/>
            <person name="Ezra D."/>
            <person name="Gonzalez J."/>
            <person name="Henrissat B."/>
            <person name="Kuo A."/>
            <person name="Liang C."/>
            <person name="Lipzen A."/>
            <person name="Lutzoni F."/>
            <person name="Magnuson J."/>
            <person name="Mondo S."/>
            <person name="Nolan M."/>
            <person name="Ohm R."/>
            <person name="Pangilinan J."/>
            <person name="Park H.-J."/>
            <person name="Ramirez L."/>
            <person name="Alfaro M."/>
            <person name="Sun H."/>
            <person name="Tritt A."/>
            <person name="Yoshinaga Y."/>
            <person name="Zwiers L.-H."/>
            <person name="Turgeon B."/>
            <person name="Goodwin S."/>
            <person name="Spatafora J."/>
            <person name="Crous P."/>
            <person name="Grigoriev I."/>
        </authorList>
    </citation>
    <scope>NUCLEOTIDE SEQUENCE</scope>
    <source>
        <strain evidence="3">CBS 130266</strain>
    </source>
</reference>
<evidence type="ECO:0000256" key="2">
    <source>
        <dbReference type="SAM" id="MobiDB-lite"/>
    </source>
</evidence>
<dbReference type="PANTHER" id="PTHR38790:SF4">
    <property type="entry name" value="2EXR DOMAIN-CONTAINING PROTEIN"/>
    <property type="match status" value="1"/>
</dbReference>
<proteinExistence type="predicted"/>
<keyword evidence="4" id="KW-1185">Reference proteome</keyword>